<proteinExistence type="predicted"/>
<name>H1XPZ7_CALAY</name>
<dbReference type="HOGENOM" id="CLU_1425590_0_0_0"/>
<accession>H1XPZ7</accession>
<organism evidence="4 5">
    <name type="scientific">Caldithrix abyssi DSM 13497</name>
    <dbReference type="NCBI Taxonomy" id="880073"/>
    <lineage>
        <taxon>Bacteria</taxon>
        <taxon>Pseudomonadati</taxon>
        <taxon>Calditrichota</taxon>
        <taxon>Calditrichia</taxon>
        <taxon>Calditrichales</taxon>
        <taxon>Calditrichaceae</taxon>
        <taxon>Caldithrix</taxon>
    </lineage>
</organism>
<gene>
    <name evidence="3" type="ORF">Cabys_1474</name>
    <name evidence="4" type="ORF">Calab_2638</name>
</gene>
<keyword evidence="2" id="KW-1133">Transmembrane helix</keyword>
<feature type="transmembrane region" description="Helical" evidence="2">
    <location>
        <begin position="6"/>
        <end position="26"/>
    </location>
</feature>
<dbReference type="AlphaFoldDB" id="H1XPZ7"/>
<protein>
    <recommendedName>
        <fullName evidence="7">Magnesium transporter MgtE intracellular domain-containing protein</fullName>
    </recommendedName>
</protein>
<keyword evidence="2" id="KW-0472">Membrane</keyword>
<dbReference type="Proteomes" id="UP000183868">
    <property type="component" value="Chromosome"/>
</dbReference>
<dbReference type="Proteomes" id="UP000004671">
    <property type="component" value="Chromosome"/>
</dbReference>
<feature type="coiled-coil region" evidence="1">
    <location>
        <begin position="77"/>
        <end position="142"/>
    </location>
</feature>
<sequence length="190" mass="21556" precursor="true">MVRILIISTLSMPVIVLAIVGAIFLINPPQPAPAPAPVPQLSEKEKRIKIKAHVMQDFRNKRWGELRHTLDSLFTVIDLLNDSLKRKEAIIDTLNQKMVFYQNDYQNLEKQIADLQKKLGQAKEEEKKIKDLAKTLSGLKGKSLARIVAKMDDRTVIKIYNQMSNTSKRTLMSSLPAERAAVIAQKIIRN</sequence>
<evidence type="ECO:0000256" key="1">
    <source>
        <dbReference type="SAM" id="Coils"/>
    </source>
</evidence>
<dbReference type="EMBL" id="CP018099">
    <property type="protein sequence ID" value="APF18223.1"/>
    <property type="molecule type" value="Genomic_DNA"/>
</dbReference>
<dbReference type="KEGG" id="caby:Cabys_1474"/>
<evidence type="ECO:0000313" key="3">
    <source>
        <dbReference type="EMBL" id="APF18223.1"/>
    </source>
</evidence>
<evidence type="ECO:0000313" key="6">
    <source>
        <dbReference type="Proteomes" id="UP000183868"/>
    </source>
</evidence>
<keyword evidence="5" id="KW-1185">Reference proteome</keyword>
<dbReference type="InParanoid" id="H1XPZ7"/>
<reference evidence="3 6" key="2">
    <citation type="submission" date="2016-11" db="EMBL/GenBank/DDBJ databases">
        <title>Genomic analysis of Caldithrix abyssi and proposal of a novel bacterial phylum Caldithrichaeota.</title>
        <authorList>
            <person name="Kublanov I."/>
            <person name="Sigalova O."/>
            <person name="Gavrilov S."/>
            <person name="Lebedinsky A."/>
            <person name="Ivanova N."/>
            <person name="Daum C."/>
            <person name="Reddy T."/>
            <person name="Klenk H.P."/>
            <person name="Goker M."/>
            <person name="Reva O."/>
            <person name="Miroshnichenko M."/>
            <person name="Kyprides N."/>
            <person name="Woyke T."/>
            <person name="Gelfand M."/>
        </authorList>
    </citation>
    <scope>NUCLEOTIDE SEQUENCE [LARGE SCALE GENOMIC DNA]</scope>
    <source>
        <strain evidence="3 6">LF13</strain>
    </source>
</reference>
<reference evidence="4 5" key="1">
    <citation type="submission" date="2011-09" db="EMBL/GenBank/DDBJ databases">
        <title>The permanent draft genome of Caldithrix abyssi DSM 13497.</title>
        <authorList>
            <consortium name="US DOE Joint Genome Institute (JGI-PGF)"/>
            <person name="Lucas S."/>
            <person name="Han J."/>
            <person name="Lapidus A."/>
            <person name="Bruce D."/>
            <person name="Goodwin L."/>
            <person name="Pitluck S."/>
            <person name="Peters L."/>
            <person name="Kyrpides N."/>
            <person name="Mavromatis K."/>
            <person name="Ivanova N."/>
            <person name="Mikhailova N."/>
            <person name="Chertkov O."/>
            <person name="Detter J.C."/>
            <person name="Tapia R."/>
            <person name="Han C."/>
            <person name="Land M."/>
            <person name="Hauser L."/>
            <person name="Markowitz V."/>
            <person name="Cheng J.-F."/>
            <person name="Hugenholtz P."/>
            <person name="Woyke T."/>
            <person name="Wu D."/>
            <person name="Spring S."/>
            <person name="Brambilla E."/>
            <person name="Klenk H.-P."/>
            <person name="Eisen J.A."/>
        </authorList>
    </citation>
    <scope>NUCLEOTIDE SEQUENCE [LARGE SCALE GENOMIC DNA]</scope>
    <source>
        <strain evidence="4 5">DSM 13497</strain>
    </source>
</reference>
<keyword evidence="2" id="KW-0812">Transmembrane</keyword>
<evidence type="ECO:0000313" key="4">
    <source>
        <dbReference type="EMBL" id="EHO42248.1"/>
    </source>
</evidence>
<evidence type="ECO:0008006" key="7">
    <source>
        <dbReference type="Google" id="ProtNLM"/>
    </source>
</evidence>
<dbReference type="STRING" id="880073.Cabys_1474"/>
<dbReference type="PaxDb" id="880073-Calab_2638"/>
<evidence type="ECO:0000256" key="2">
    <source>
        <dbReference type="SAM" id="Phobius"/>
    </source>
</evidence>
<dbReference type="EMBL" id="CM001402">
    <property type="protein sequence ID" value="EHO42248.1"/>
    <property type="molecule type" value="Genomic_DNA"/>
</dbReference>
<evidence type="ECO:0000313" key="5">
    <source>
        <dbReference type="Proteomes" id="UP000004671"/>
    </source>
</evidence>
<keyword evidence="1" id="KW-0175">Coiled coil</keyword>
<dbReference type="RefSeq" id="WP_006929532.1">
    <property type="nucleotide sequence ID" value="NZ_CM001402.1"/>
</dbReference>